<dbReference type="EMBL" id="SDOX01000128">
    <property type="protein sequence ID" value="TFJ81296.1"/>
    <property type="molecule type" value="Genomic_DNA"/>
</dbReference>
<dbReference type="Pfam" id="PF12660">
    <property type="entry name" value="zf-TFIIIC"/>
    <property type="match status" value="1"/>
</dbReference>
<comment type="caution">
    <text evidence="2">The sequence shown here is derived from an EMBL/GenBank/DDBJ whole genome shotgun (WGS) entry which is preliminary data.</text>
</comment>
<evidence type="ECO:0000259" key="1">
    <source>
        <dbReference type="Pfam" id="PF12660"/>
    </source>
</evidence>
<organism evidence="2 3">
    <name type="scientific">Nannochloropsis salina CCMP1776</name>
    <dbReference type="NCBI Taxonomy" id="1027361"/>
    <lineage>
        <taxon>Eukaryota</taxon>
        <taxon>Sar</taxon>
        <taxon>Stramenopiles</taxon>
        <taxon>Ochrophyta</taxon>
        <taxon>Eustigmatophyceae</taxon>
        <taxon>Eustigmatales</taxon>
        <taxon>Monodopsidaceae</taxon>
        <taxon>Microchloropsis</taxon>
        <taxon>Microchloropsis salina</taxon>
    </lineage>
</organism>
<dbReference type="GO" id="GO:0004402">
    <property type="term" value="F:histone acetyltransferase activity"/>
    <property type="evidence" value="ECO:0007669"/>
    <property type="project" value="InterPro"/>
</dbReference>
<reference evidence="2 3" key="1">
    <citation type="submission" date="2019-01" db="EMBL/GenBank/DDBJ databases">
        <title>Nuclear Genome Assembly of the Microalgal Biofuel strain Nannochloropsis salina CCMP1776.</title>
        <authorList>
            <person name="Hovde B."/>
        </authorList>
    </citation>
    <scope>NUCLEOTIDE SEQUENCE [LARGE SCALE GENOMIC DNA]</scope>
    <source>
        <strain evidence="2 3">CCMP1776</strain>
    </source>
</reference>
<protein>
    <recommendedName>
        <fullName evidence="1">Transcription factor IIIC putative zinc-finger domain-containing protein</fullName>
    </recommendedName>
</protein>
<dbReference type="PANTHER" id="PTHR15496">
    <property type="entry name" value="GENERAL TRANSCRIPTION FACTOR 3C POLYPEPTIDE 4 FAMILY"/>
    <property type="match status" value="1"/>
</dbReference>
<proteinExistence type="predicted"/>
<keyword evidence="3" id="KW-1185">Reference proteome</keyword>
<sequence length="235" mass="26422">MDRPPSVWQALHAMGTHMSRKFFGEAIGYLEEYARLLVVARIHLTAAYVDRSFEKLLAGEGGRRQIFSRAERQIARAMTRWVRANLEFLQELDRPQGSEGVTWESLASQVEAVSGQPAGGKEGEEEEEEEERCVICDGAMLSDEMRNSTGTCVRGHVVGRCMETFMLLRSSEVWECPLCNSMAAPSRASLGQEGERFENETSTGVLLERPSWLKPWHTRGMTCLFCNVPCRLANT</sequence>
<evidence type="ECO:0000313" key="2">
    <source>
        <dbReference type="EMBL" id="TFJ81296.1"/>
    </source>
</evidence>
<feature type="domain" description="Transcription factor IIIC putative zinc-finger" evidence="1">
    <location>
        <begin position="127"/>
        <end position="189"/>
    </location>
</feature>
<evidence type="ECO:0000313" key="3">
    <source>
        <dbReference type="Proteomes" id="UP000355283"/>
    </source>
</evidence>
<gene>
    <name evidence="2" type="ORF">NSK_007257</name>
</gene>
<dbReference type="Proteomes" id="UP000355283">
    <property type="component" value="Unassembled WGS sequence"/>
</dbReference>
<dbReference type="GO" id="GO:0006384">
    <property type="term" value="P:transcription initiation at RNA polymerase III promoter"/>
    <property type="evidence" value="ECO:0007669"/>
    <property type="project" value="InterPro"/>
</dbReference>
<dbReference type="OrthoDB" id="10283169at2759"/>
<name>A0A4D9CR81_9STRA</name>
<dbReference type="PANTHER" id="PTHR15496:SF2">
    <property type="entry name" value="GENERAL TRANSCRIPTION FACTOR 3C POLYPEPTIDE 4"/>
    <property type="match status" value="1"/>
</dbReference>
<accession>A0A4D9CR81</accession>
<dbReference type="AlphaFoldDB" id="A0A4D9CR81"/>
<dbReference type="GO" id="GO:0000127">
    <property type="term" value="C:transcription factor TFIIIC complex"/>
    <property type="evidence" value="ECO:0007669"/>
    <property type="project" value="InterPro"/>
</dbReference>
<dbReference type="InterPro" id="IPR024764">
    <property type="entry name" value="TFIIIC_Znf"/>
</dbReference>
<dbReference type="InterPro" id="IPR044230">
    <property type="entry name" value="GTF3C4"/>
</dbReference>